<gene>
    <name evidence="2" type="ORF">MTBBW1_90021</name>
</gene>
<keyword evidence="1" id="KW-0812">Transmembrane</keyword>
<keyword evidence="1" id="KW-1133">Transmembrane helix</keyword>
<evidence type="ECO:0000313" key="2">
    <source>
        <dbReference type="EMBL" id="SLM33119.1"/>
    </source>
</evidence>
<keyword evidence="3" id="KW-1185">Reference proteome</keyword>
<dbReference type="RefSeq" id="WP_080798685.1">
    <property type="nucleotide sequence ID" value="NZ_LT828540.1"/>
</dbReference>
<reference evidence="2 3" key="1">
    <citation type="submission" date="2017-03" db="EMBL/GenBank/DDBJ databases">
        <authorList>
            <person name="Afonso C.L."/>
            <person name="Miller P.J."/>
            <person name="Scott M.A."/>
            <person name="Spackman E."/>
            <person name="Goraichik I."/>
            <person name="Dimitrov K.M."/>
            <person name="Suarez D.L."/>
            <person name="Swayne D.E."/>
        </authorList>
    </citation>
    <scope>NUCLEOTIDE SEQUENCE [LARGE SCALE GENOMIC DNA]</scope>
    <source>
        <strain evidence="2">PRJEB14757</strain>
    </source>
</reference>
<protein>
    <submittedName>
        <fullName evidence="2">Uncharacterized protein</fullName>
    </submittedName>
</protein>
<evidence type="ECO:0000256" key="1">
    <source>
        <dbReference type="SAM" id="Phobius"/>
    </source>
</evidence>
<name>A0A1W1HKX4_9BACT</name>
<keyword evidence="1" id="KW-0472">Membrane</keyword>
<accession>A0A1W1HKX4</accession>
<dbReference type="STRING" id="1246637.MTBBW1_90021"/>
<dbReference type="EMBL" id="FWEV01000336">
    <property type="protein sequence ID" value="SLM33119.1"/>
    <property type="molecule type" value="Genomic_DNA"/>
</dbReference>
<sequence>MENNSSQFISGLIVENKDSLAGQLGLWHHLTFRNIMQHKFTGWLSNEDLLGDYLSLKSASASRLDPVTLRIWKLNEILRFCTIDIPEFFDIHTLHSTGLEIEFKTVELYRKVDKGFQGTSSNEMVQHLLGKIIQGLSEIFRQKDADFQKDAVKKVMDILQSMPEDAQEEIKNILGIDNFSHETVRRALYDQSLGVAITTLITMGRYTVYLAGAKIAIALSGVASFYIAKPLLQSLLPAIFLFLSPVAVASIGIGLTWLTDVFANRQIRSFILPVMVMGSILSSMEEKTVSMDDNVQLFLEAYNSRKK</sequence>
<evidence type="ECO:0000313" key="3">
    <source>
        <dbReference type="Proteomes" id="UP000191931"/>
    </source>
</evidence>
<organism evidence="2 3">
    <name type="scientific">Desulfamplus magnetovallimortis</name>
    <dbReference type="NCBI Taxonomy" id="1246637"/>
    <lineage>
        <taxon>Bacteria</taxon>
        <taxon>Pseudomonadati</taxon>
        <taxon>Thermodesulfobacteriota</taxon>
        <taxon>Desulfobacteria</taxon>
        <taxon>Desulfobacterales</taxon>
        <taxon>Desulfobacteraceae</taxon>
        <taxon>Desulfamplus</taxon>
    </lineage>
</organism>
<feature type="transmembrane region" description="Helical" evidence="1">
    <location>
        <begin position="234"/>
        <end position="255"/>
    </location>
</feature>
<dbReference type="Proteomes" id="UP000191931">
    <property type="component" value="Unassembled WGS sequence"/>
</dbReference>
<feature type="transmembrane region" description="Helical" evidence="1">
    <location>
        <begin position="206"/>
        <end position="228"/>
    </location>
</feature>
<dbReference type="AlphaFoldDB" id="A0A1W1HKX4"/>
<proteinExistence type="predicted"/>